<dbReference type="Proteomes" id="UP000515145">
    <property type="component" value="Unplaced"/>
</dbReference>
<gene>
    <name evidence="8" type="primary">ovch1</name>
</gene>
<dbReference type="GO" id="GO:0006508">
    <property type="term" value="P:proteolysis"/>
    <property type="evidence" value="ECO:0007669"/>
    <property type="project" value="UniProtKB-KW"/>
</dbReference>
<sequence>MRPQKSSSVTSSRSCSSYWCSYGIFMEPPPPHRIPVTRRTSLLPQDMFRTPPLERHSGGRIGGRTWLAPDNHTSALLRNISGETSHILKLDPYSARQTETELGLDWTELDWTKLRLNCKLYHVCVCVCLQVFPISQVLLMNVALSRSQCTGALCVCVRVMLLCVLTVCLLSTEADGKLAQLNETLQDRLTFSGHLGFSMSELAGMRSFVPDQEMETRIVGGQEAWAHSWPWQVSLQFASTSACGGAIISSLWVISAAHCFKRYNQASYWTVLAGKHDLENPQEKEQQLVGVSTIVSHPSYNSQTKDNDVALLRLQQPLIFNQFVRPIDICTTPLPQFTECTVTGWGSTRENGPGANRLQEVNVTILPFDVCNQYYRGRVTPSMFCAGKDQGGVDACQGDSGGPLSCFTGTRYELAGLVSWGVGCARARRPGVYSKVQPHAQWISDTMNNQDMPTIDDRTTGVCGKKQSSSCDRAPGLAELSVSQDNVVSVENVVESCPFFWPWQVSLQSNGRHYCSGVLIHRWWVLTAKHCSVRAEQDVVVLGVHDLQLLSAQTILVEEVFNPMQDASFPPKSDLSLLRLSVAAHFGSKVSPVCVPQEDEDLNDSWSCVTAGWGATKATVRLNPDRLHHAGLTLVNRSACRQKWGGFISDAHICSHPSGSTSCMGDSGAPLFCQKQGTYFLFGMVTWGSWRCDAEKPAIFTRISDYLLWIREVTEDI</sequence>
<dbReference type="InParanoid" id="A0A6P7HU95"/>
<dbReference type="InterPro" id="IPR043504">
    <property type="entry name" value="Peptidase_S1_PA_chymotrypsin"/>
</dbReference>
<dbReference type="PANTHER" id="PTHR24252:SF18">
    <property type="entry name" value="OVOCHYMASE 1"/>
    <property type="match status" value="1"/>
</dbReference>
<proteinExistence type="predicted"/>
<dbReference type="CTD" id="341350"/>
<evidence type="ECO:0000313" key="7">
    <source>
        <dbReference type="Proteomes" id="UP000515145"/>
    </source>
</evidence>
<evidence type="ECO:0000256" key="3">
    <source>
        <dbReference type="ARBA" id="ARBA00022825"/>
    </source>
</evidence>
<dbReference type="InterPro" id="IPR001254">
    <property type="entry name" value="Trypsin_dom"/>
</dbReference>
<protein>
    <submittedName>
        <fullName evidence="8">Ovochymase-1</fullName>
    </submittedName>
</protein>
<dbReference type="Gene3D" id="2.40.10.10">
    <property type="entry name" value="Trypsin-like serine proteases"/>
    <property type="match status" value="2"/>
</dbReference>
<dbReference type="PROSITE" id="PS50240">
    <property type="entry name" value="TRYPSIN_DOM"/>
    <property type="match status" value="2"/>
</dbReference>
<dbReference type="FunFam" id="2.40.10.10:FF:000118">
    <property type="entry name" value="Chymotrypsinogen A"/>
    <property type="match status" value="1"/>
</dbReference>
<dbReference type="FunFam" id="2.40.10.10:FF:000003">
    <property type="entry name" value="Transmembrane serine protease 3"/>
    <property type="match status" value="1"/>
</dbReference>
<organism evidence="7 8">
    <name type="scientific">Parambassis ranga</name>
    <name type="common">Indian glassy fish</name>
    <dbReference type="NCBI Taxonomy" id="210632"/>
    <lineage>
        <taxon>Eukaryota</taxon>
        <taxon>Metazoa</taxon>
        <taxon>Chordata</taxon>
        <taxon>Craniata</taxon>
        <taxon>Vertebrata</taxon>
        <taxon>Euteleostomi</taxon>
        <taxon>Actinopterygii</taxon>
        <taxon>Neopterygii</taxon>
        <taxon>Teleostei</taxon>
        <taxon>Neoteleostei</taxon>
        <taxon>Acanthomorphata</taxon>
        <taxon>Ovalentaria</taxon>
        <taxon>Ambassidae</taxon>
        <taxon>Parambassis</taxon>
    </lineage>
</organism>
<feature type="domain" description="Peptidase S1" evidence="6">
    <location>
        <begin position="487"/>
        <end position="715"/>
    </location>
</feature>
<evidence type="ECO:0000256" key="1">
    <source>
        <dbReference type="ARBA" id="ARBA00022670"/>
    </source>
</evidence>
<dbReference type="CDD" id="cd00190">
    <property type="entry name" value="Tryp_SPc"/>
    <property type="match status" value="2"/>
</dbReference>
<dbReference type="InterPro" id="IPR001314">
    <property type="entry name" value="Peptidase_S1A"/>
</dbReference>
<dbReference type="Pfam" id="PF00089">
    <property type="entry name" value="Trypsin"/>
    <property type="match status" value="2"/>
</dbReference>
<keyword evidence="1 5" id="KW-0645">Protease</keyword>
<dbReference type="InterPro" id="IPR009003">
    <property type="entry name" value="Peptidase_S1_PA"/>
</dbReference>
<name>A0A6P7HU95_9TELE</name>
<dbReference type="SMART" id="SM00020">
    <property type="entry name" value="Tryp_SPc"/>
    <property type="match status" value="2"/>
</dbReference>
<dbReference type="OrthoDB" id="546450at2759"/>
<dbReference type="PROSITE" id="PS00135">
    <property type="entry name" value="TRYPSIN_SER"/>
    <property type="match status" value="1"/>
</dbReference>
<evidence type="ECO:0000313" key="8">
    <source>
        <dbReference type="RefSeq" id="XP_028254127.1"/>
    </source>
</evidence>
<dbReference type="PROSITE" id="PS00134">
    <property type="entry name" value="TRYPSIN_HIS"/>
    <property type="match status" value="1"/>
</dbReference>
<dbReference type="SUPFAM" id="SSF50494">
    <property type="entry name" value="Trypsin-like serine proteases"/>
    <property type="match status" value="2"/>
</dbReference>
<evidence type="ECO:0000256" key="5">
    <source>
        <dbReference type="RuleBase" id="RU363034"/>
    </source>
</evidence>
<feature type="domain" description="Peptidase S1" evidence="6">
    <location>
        <begin position="218"/>
        <end position="448"/>
    </location>
</feature>
<dbReference type="PANTHER" id="PTHR24252">
    <property type="entry name" value="ACROSIN-RELATED"/>
    <property type="match status" value="1"/>
</dbReference>
<dbReference type="InterPro" id="IPR018114">
    <property type="entry name" value="TRYPSIN_HIS"/>
</dbReference>
<accession>A0A6P7HU95</accession>
<dbReference type="AlphaFoldDB" id="A0A6P7HU95"/>
<dbReference type="GeneID" id="114429599"/>
<evidence type="ECO:0000259" key="6">
    <source>
        <dbReference type="PROSITE" id="PS50240"/>
    </source>
</evidence>
<dbReference type="InterPro" id="IPR033116">
    <property type="entry name" value="TRYPSIN_SER"/>
</dbReference>
<reference evidence="8" key="1">
    <citation type="submission" date="2025-08" db="UniProtKB">
        <authorList>
            <consortium name="RefSeq"/>
        </authorList>
    </citation>
    <scope>IDENTIFICATION</scope>
</reference>
<evidence type="ECO:0000256" key="2">
    <source>
        <dbReference type="ARBA" id="ARBA00022801"/>
    </source>
</evidence>
<keyword evidence="2 5" id="KW-0378">Hydrolase</keyword>
<keyword evidence="4" id="KW-1015">Disulfide bond</keyword>
<keyword evidence="3 5" id="KW-0720">Serine protease</keyword>
<dbReference type="PRINTS" id="PR00722">
    <property type="entry name" value="CHYMOTRYPSIN"/>
</dbReference>
<evidence type="ECO:0000256" key="4">
    <source>
        <dbReference type="ARBA" id="ARBA00023157"/>
    </source>
</evidence>
<dbReference type="RefSeq" id="XP_028254127.1">
    <property type="nucleotide sequence ID" value="XM_028398326.1"/>
</dbReference>
<keyword evidence="7" id="KW-1185">Reference proteome</keyword>
<dbReference type="GO" id="GO:0004252">
    <property type="term" value="F:serine-type endopeptidase activity"/>
    <property type="evidence" value="ECO:0007669"/>
    <property type="project" value="InterPro"/>
</dbReference>